<keyword evidence="1" id="KW-0812">Transmembrane</keyword>
<dbReference type="Proteomes" id="UP000820669">
    <property type="component" value="Unassembled WGS sequence"/>
</dbReference>
<organism evidence="2 3">
    <name type="scientific">Pseudonocardia acidicola</name>
    <dbReference type="NCBI Taxonomy" id="2724939"/>
    <lineage>
        <taxon>Bacteria</taxon>
        <taxon>Bacillati</taxon>
        <taxon>Actinomycetota</taxon>
        <taxon>Actinomycetes</taxon>
        <taxon>Pseudonocardiales</taxon>
        <taxon>Pseudonocardiaceae</taxon>
        <taxon>Pseudonocardia</taxon>
    </lineage>
</organism>
<evidence type="ECO:0000313" key="2">
    <source>
        <dbReference type="EMBL" id="NMI00469.1"/>
    </source>
</evidence>
<reference evidence="2 3" key="1">
    <citation type="submission" date="2020-04" db="EMBL/GenBank/DDBJ databases">
        <authorList>
            <person name="Klaysubun C."/>
            <person name="Duangmal K."/>
            <person name="Lipun K."/>
        </authorList>
    </citation>
    <scope>NUCLEOTIDE SEQUENCE [LARGE SCALE GENOMIC DNA]</scope>
    <source>
        <strain evidence="2 3">K10HN5</strain>
    </source>
</reference>
<dbReference type="PANTHER" id="PTHR38441">
    <property type="entry name" value="INTEGRAL MEMBRANE PROTEIN-RELATED"/>
    <property type="match status" value="1"/>
</dbReference>
<gene>
    <name evidence="2" type="ORF">HF526_24615</name>
</gene>
<dbReference type="Pfam" id="PF04341">
    <property type="entry name" value="DUF485"/>
    <property type="match status" value="1"/>
</dbReference>
<keyword evidence="1" id="KW-1133">Transmembrane helix</keyword>
<name>A0ABX1SK07_9PSEU</name>
<keyword evidence="1" id="KW-0472">Membrane</keyword>
<evidence type="ECO:0000313" key="3">
    <source>
        <dbReference type="Proteomes" id="UP000820669"/>
    </source>
</evidence>
<evidence type="ECO:0000256" key="1">
    <source>
        <dbReference type="SAM" id="Phobius"/>
    </source>
</evidence>
<sequence>MFGTVDEDSAGPDFVAIQNSPEFVRLRADLRRFIFPVTGLFLVWYLVFVILSAYAHDMMSRPVIGVINVGMILGLLQFVSTLLIVWAYGRFARTRIDPQAREIRHRAEGN</sequence>
<dbReference type="EMBL" id="JAAXLA010000057">
    <property type="protein sequence ID" value="NMI00469.1"/>
    <property type="molecule type" value="Genomic_DNA"/>
</dbReference>
<accession>A0ABX1SK07</accession>
<dbReference type="PANTHER" id="PTHR38441:SF1">
    <property type="entry name" value="MEMBRANE PROTEIN"/>
    <property type="match status" value="1"/>
</dbReference>
<feature type="transmembrane region" description="Helical" evidence="1">
    <location>
        <begin position="33"/>
        <end position="54"/>
    </location>
</feature>
<keyword evidence="3" id="KW-1185">Reference proteome</keyword>
<comment type="caution">
    <text evidence="2">The sequence shown here is derived from an EMBL/GenBank/DDBJ whole genome shotgun (WGS) entry which is preliminary data.</text>
</comment>
<dbReference type="InterPro" id="IPR007436">
    <property type="entry name" value="DUF485"/>
</dbReference>
<protein>
    <submittedName>
        <fullName evidence="2">DUF485 domain-containing protein</fullName>
    </submittedName>
</protein>
<proteinExistence type="predicted"/>
<feature type="transmembrane region" description="Helical" evidence="1">
    <location>
        <begin position="66"/>
        <end position="88"/>
    </location>
</feature>